<gene>
    <name evidence="9" type="ORF">SLNWT_4818</name>
</gene>
<proteinExistence type="inferred from homology"/>
<dbReference type="PANTHER" id="PTHR43133:SF65">
    <property type="entry name" value="ECF RNA POLYMERASE SIGMA FACTOR SIGG"/>
    <property type="match status" value="1"/>
</dbReference>
<dbReference type="InterPro" id="IPR014305">
    <property type="entry name" value="RNA_pol_sigma-G_actinobac"/>
</dbReference>
<keyword evidence="5" id="KW-0804">Transcription</keyword>
<keyword evidence="3" id="KW-0805">Transcription regulation</keyword>
<dbReference type="InterPro" id="IPR014284">
    <property type="entry name" value="RNA_pol_sigma-70_dom"/>
</dbReference>
<dbReference type="InterPro" id="IPR039425">
    <property type="entry name" value="RNA_pol_sigma-70-like"/>
</dbReference>
<comment type="subunit">
    <text evidence="2">Interacts transiently with the RNA polymerase catalytic core formed by RpoA, RpoB, RpoC and RpoZ (2 alpha, 1 beta, 1 beta' and 1 omega subunit) to form the RNA polymerase holoenzyme that can initiate transcription.</text>
</comment>
<dbReference type="EMBL" id="CP010519">
    <property type="protein sequence ID" value="AJE85194.1"/>
    <property type="molecule type" value="Genomic_DNA"/>
</dbReference>
<evidence type="ECO:0000256" key="1">
    <source>
        <dbReference type="ARBA" id="ARBA00010641"/>
    </source>
</evidence>
<dbReference type="InterPro" id="IPR013249">
    <property type="entry name" value="RNA_pol_sigma70_r4_t2"/>
</dbReference>
<dbReference type="Pfam" id="PF12680">
    <property type="entry name" value="SnoaL_2"/>
    <property type="match status" value="1"/>
</dbReference>
<dbReference type="KEGG" id="sals:SLNWT_4818"/>
<dbReference type="GO" id="GO:0006352">
    <property type="term" value="P:DNA-templated transcription initiation"/>
    <property type="evidence" value="ECO:0007669"/>
    <property type="project" value="InterPro"/>
</dbReference>
<feature type="domain" description="RNA polymerase sigma-70 region 2" evidence="6">
    <location>
        <begin position="15"/>
        <end position="80"/>
    </location>
</feature>
<dbReference type="SUPFAM" id="SSF54427">
    <property type="entry name" value="NTF2-like"/>
    <property type="match status" value="1"/>
</dbReference>
<dbReference type="Gene3D" id="1.10.10.10">
    <property type="entry name" value="Winged helix-like DNA-binding domain superfamily/Winged helix DNA-binding domain"/>
    <property type="match status" value="1"/>
</dbReference>
<feature type="domain" description="RNA polymerase sigma factor 70 region 4 type 2" evidence="7">
    <location>
        <begin position="135"/>
        <end position="187"/>
    </location>
</feature>
<dbReference type="InterPro" id="IPR037401">
    <property type="entry name" value="SnoaL-like"/>
</dbReference>
<dbReference type="PANTHER" id="PTHR43133">
    <property type="entry name" value="RNA POLYMERASE ECF-TYPE SIGMA FACTO"/>
    <property type="match status" value="1"/>
</dbReference>
<dbReference type="SUPFAM" id="SSF88946">
    <property type="entry name" value="Sigma2 domain of RNA polymerase sigma factors"/>
    <property type="match status" value="1"/>
</dbReference>
<evidence type="ECO:0000313" key="9">
    <source>
        <dbReference type="EMBL" id="AJE85194.1"/>
    </source>
</evidence>
<dbReference type="CDD" id="cd06171">
    <property type="entry name" value="Sigma70_r4"/>
    <property type="match status" value="1"/>
</dbReference>
<dbReference type="GO" id="GO:0016987">
    <property type="term" value="F:sigma factor activity"/>
    <property type="evidence" value="ECO:0007669"/>
    <property type="project" value="UniProtKB-KW"/>
</dbReference>
<dbReference type="Pfam" id="PF04542">
    <property type="entry name" value="Sigma70_r2"/>
    <property type="match status" value="1"/>
</dbReference>
<keyword evidence="10" id="KW-1185">Reference proteome</keyword>
<evidence type="ECO:0000256" key="2">
    <source>
        <dbReference type="ARBA" id="ARBA00011344"/>
    </source>
</evidence>
<evidence type="ECO:0000256" key="4">
    <source>
        <dbReference type="ARBA" id="ARBA00023082"/>
    </source>
</evidence>
<accession>A0A0B5EU01</accession>
<dbReference type="NCBIfam" id="TIGR02937">
    <property type="entry name" value="sigma70-ECF"/>
    <property type="match status" value="1"/>
</dbReference>
<dbReference type="InterPro" id="IPR013324">
    <property type="entry name" value="RNA_pol_sigma_r3/r4-like"/>
</dbReference>
<dbReference type="SUPFAM" id="SSF88659">
    <property type="entry name" value="Sigma3 and sigma4 domains of RNA polymerase sigma factors"/>
    <property type="match status" value="1"/>
</dbReference>
<name>A0A0B5EU01_STRA4</name>
<sequence>MMTQTATSDLDLRLEEYRIELTGYCYRMLGSSFEAEDAVQDTMVRAWRSFDRFEGRSSLRSWLYRIATNVCLDMLNAGNRRARPMDLTAPQTAATAVLKERSEPTWLEPVPDGRVLPGGSADPAEAAVARESVRLAFVAALQHLPPKQRAVLILREVLAWRAAECAELLETSVASVNSALQRARATLAATGVKDSDAADPMDEDQQKLLERYVRAFEGYDMKELTALLHEDAVLSMPPYDLWLQGHTEIQAWMLGSGSGCRGSRLVATAANGTPAFGQYRPSESGSGHEAWALQVIEISGGRITGLNSFLDTARWFPLFGLPTRLEADTAAAEQSGQLQ</sequence>
<dbReference type="NCBIfam" id="TIGR02960">
    <property type="entry name" value="SigX5"/>
    <property type="match status" value="1"/>
</dbReference>
<dbReference type="InterPro" id="IPR036388">
    <property type="entry name" value="WH-like_DNA-bd_sf"/>
</dbReference>
<protein>
    <submittedName>
        <fullName evidence="9">RNA polymerase factor sigma-70</fullName>
    </submittedName>
</protein>
<dbReference type="AlphaFoldDB" id="A0A0B5EU01"/>
<keyword evidence="4" id="KW-0731">Sigma factor</keyword>
<comment type="similarity">
    <text evidence="1">Belongs to the sigma-70 factor family. ECF subfamily.</text>
</comment>
<dbReference type="Gene3D" id="3.10.450.50">
    <property type="match status" value="1"/>
</dbReference>
<evidence type="ECO:0000256" key="3">
    <source>
        <dbReference type="ARBA" id="ARBA00023015"/>
    </source>
</evidence>
<reference evidence="9 10" key="1">
    <citation type="submission" date="2015-01" db="EMBL/GenBank/DDBJ databases">
        <title>Enhanced salinomycin production by adjusting the supply of polyketide extender units in Streptomyce albus DSM 41398.</title>
        <authorList>
            <person name="Lu C."/>
        </authorList>
    </citation>
    <scope>NUCLEOTIDE SEQUENCE [LARGE SCALE GENOMIC DNA]</scope>
    <source>
        <strain evidence="10">ATCC 21838 / DSM 41398 / FERM P-419 / JCM 4703 / NBRC 107858</strain>
    </source>
</reference>
<dbReference type="InterPro" id="IPR007627">
    <property type="entry name" value="RNA_pol_sigma70_r2"/>
</dbReference>
<feature type="domain" description="SnoaL-like" evidence="8">
    <location>
        <begin position="210"/>
        <end position="304"/>
    </location>
</feature>
<evidence type="ECO:0000259" key="6">
    <source>
        <dbReference type="Pfam" id="PF04542"/>
    </source>
</evidence>
<evidence type="ECO:0000259" key="8">
    <source>
        <dbReference type="Pfam" id="PF12680"/>
    </source>
</evidence>
<evidence type="ECO:0000259" key="7">
    <source>
        <dbReference type="Pfam" id="PF08281"/>
    </source>
</evidence>
<dbReference type="InterPro" id="IPR032710">
    <property type="entry name" value="NTF2-like_dom_sf"/>
</dbReference>
<evidence type="ECO:0000313" key="10">
    <source>
        <dbReference type="Proteomes" id="UP000031523"/>
    </source>
</evidence>
<dbReference type="Proteomes" id="UP000031523">
    <property type="component" value="Chromosome"/>
</dbReference>
<dbReference type="Gene3D" id="1.10.1740.10">
    <property type="match status" value="1"/>
</dbReference>
<dbReference type="GO" id="GO:0003677">
    <property type="term" value="F:DNA binding"/>
    <property type="evidence" value="ECO:0007669"/>
    <property type="project" value="InterPro"/>
</dbReference>
<organism evidence="9 10">
    <name type="scientific">Streptomyces albus (strain ATCC 21838 / DSM 41398 / FERM P-419 / JCM 4703 / NBRC 107858)</name>
    <dbReference type="NCBI Taxonomy" id="1081613"/>
    <lineage>
        <taxon>Bacteria</taxon>
        <taxon>Bacillati</taxon>
        <taxon>Actinomycetota</taxon>
        <taxon>Actinomycetes</taxon>
        <taxon>Kitasatosporales</taxon>
        <taxon>Streptomycetaceae</taxon>
        <taxon>Streptomyces</taxon>
    </lineage>
</organism>
<dbReference type="InterPro" id="IPR013325">
    <property type="entry name" value="RNA_pol_sigma_r2"/>
</dbReference>
<dbReference type="NCBIfam" id="NF006089">
    <property type="entry name" value="PRK08241.1"/>
    <property type="match status" value="1"/>
</dbReference>
<dbReference type="Pfam" id="PF08281">
    <property type="entry name" value="Sigma70_r4_2"/>
    <property type="match status" value="1"/>
</dbReference>
<evidence type="ECO:0000256" key="5">
    <source>
        <dbReference type="ARBA" id="ARBA00023163"/>
    </source>
</evidence>